<dbReference type="EMBL" id="JAINUF010000006">
    <property type="protein sequence ID" value="KAJ8355461.1"/>
    <property type="molecule type" value="Genomic_DNA"/>
</dbReference>
<dbReference type="AlphaFoldDB" id="A0A9Q1FC62"/>
<feature type="region of interest" description="Disordered" evidence="1">
    <location>
        <begin position="226"/>
        <end position="294"/>
    </location>
</feature>
<reference evidence="2" key="1">
    <citation type="journal article" date="2023" name="Science">
        <title>Genome structures resolve the early diversification of teleost fishes.</title>
        <authorList>
            <person name="Parey E."/>
            <person name="Louis A."/>
            <person name="Montfort J."/>
            <person name="Bouchez O."/>
            <person name="Roques C."/>
            <person name="Iampietro C."/>
            <person name="Lluch J."/>
            <person name="Castinel A."/>
            <person name="Donnadieu C."/>
            <person name="Desvignes T."/>
            <person name="Floi Bucao C."/>
            <person name="Jouanno E."/>
            <person name="Wen M."/>
            <person name="Mejri S."/>
            <person name="Dirks R."/>
            <person name="Jansen H."/>
            <person name="Henkel C."/>
            <person name="Chen W.J."/>
            <person name="Zahm M."/>
            <person name="Cabau C."/>
            <person name="Klopp C."/>
            <person name="Thompson A.W."/>
            <person name="Robinson-Rechavi M."/>
            <person name="Braasch I."/>
            <person name="Lecointre G."/>
            <person name="Bobe J."/>
            <person name="Postlethwait J.H."/>
            <person name="Berthelot C."/>
            <person name="Roest Crollius H."/>
            <person name="Guiguen Y."/>
        </authorList>
    </citation>
    <scope>NUCLEOTIDE SEQUENCE</scope>
    <source>
        <strain evidence="2">WJC10195</strain>
    </source>
</reference>
<feature type="compositionally biased region" description="Polar residues" evidence="1">
    <location>
        <begin position="227"/>
        <end position="243"/>
    </location>
</feature>
<gene>
    <name evidence="2" type="ORF">SKAU_G00182550</name>
</gene>
<keyword evidence="3" id="KW-1185">Reference proteome</keyword>
<feature type="region of interest" description="Disordered" evidence="1">
    <location>
        <begin position="61"/>
        <end position="94"/>
    </location>
</feature>
<proteinExistence type="predicted"/>
<comment type="caution">
    <text evidence="2">The sequence shown here is derived from an EMBL/GenBank/DDBJ whole genome shotgun (WGS) entry which is preliminary data.</text>
</comment>
<evidence type="ECO:0000313" key="3">
    <source>
        <dbReference type="Proteomes" id="UP001152622"/>
    </source>
</evidence>
<name>A0A9Q1FC62_SYNKA</name>
<dbReference type="Proteomes" id="UP001152622">
    <property type="component" value="Chromosome 6"/>
</dbReference>
<sequence length="294" mass="32200">MTRRMATGQTAPSARADFIKNKLREKPKYGFSADLGITDSTGVTFSALQQKQTTTLRFLLGQKRRQTPPGHGPADGGEMVGSEPQSQSGRLSAFRQPEPLVTEQMERRKDLRRGAAVRKGAPRTGSVEYPLHLHIQSIYLQPNERHQTAGRLHVQGVSSGIRPFTSDPLPLGCCGVMDYNSRETRVAEVSAAQLPIGFVTLPCLLKSFLSATGFYDTVFPGCVGAPQSGSRRSAQASEQYPRSSDQRDTFHTAGSEAQNQTELRDPANMPSAGTIRREEGKPAPYRTHSKESDR</sequence>
<protein>
    <submittedName>
        <fullName evidence="2">Uncharacterized protein</fullName>
    </submittedName>
</protein>
<accession>A0A9Q1FC62</accession>
<evidence type="ECO:0000256" key="1">
    <source>
        <dbReference type="SAM" id="MobiDB-lite"/>
    </source>
</evidence>
<evidence type="ECO:0000313" key="2">
    <source>
        <dbReference type="EMBL" id="KAJ8355461.1"/>
    </source>
</evidence>
<organism evidence="2 3">
    <name type="scientific">Synaphobranchus kaupii</name>
    <name type="common">Kaup's arrowtooth eel</name>
    <dbReference type="NCBI Taxonomy" id="118154"/>
    <lineage>
        <taxon>Eukaryota</taxon>
        <taxon>Metazoa</taxon>
        <taxon>Chordata</taxon>
        <taxon>Craniata</taxon>
        <taxon>Vertebrata</taxon>
        <taxon>Euteleostomi</taxon>
        <taxon>Actinopterygii</taxon>
        <taxon>Neopterygii</taxon>
        <taxon>Teleostei</taxon>
        <taxon>Anguilliformes</taxon>
        <taxon>Synaphobranchidae</taxon>
        <taxon>Synaphobranchus</taxon>
    </lineage>
</organism>